<name>A0A7L5BDD7_9HYPH</name>
<organism evidence="1 2">
    <name type="scientific">Rhizobium oryzihabitans</name>
    <dbReference type="NCBI Taxonomy" id="2267833"/>
    <lineage>
        <taxon>Bacteria</taxon>
        <taxon>Pseudomonadati</taxon>
        <taxon>Pseudomonadota</taxon>
        <taxon>Alphaproteobacteria</taxon>
        <taxon>Hyphomicrobiales</taxon>
        <taxon>Rhizobiaceae</taxon>
        <taxon>Rhizobium/Agrobacterium group</taxon>
        <taxon>Rhizobium</taxon>
    </lineage>
</organism>
<evidence type="ECO:0000313" key="1">
    <source>
        <dbReference type="EMBL" id="QIB36851.1"/>
    </source>
</evidence>
<sequence>MTLNVSAYPLCAARLKFQRADLSDKLMTHYWAAVCVAFDIRDAELAEAGGFNFESRTEENGKRLLSGLENLLMKRQQRVAANSAYASLELRASLGARGIKTSKLKTEDDYWLVAETLFAGRITRDGGLTRLYAQICNITKKERARLTAENLKKIDPDWLSDAAAHQRKLQ</sequence>
<keyword evidence="2" id="KW-1185">Reference proteome</keyword>
<dbReference type="EMBL" id="CP048632">
    <property type="protein sequence ID" value="QIB36851.1"/>
    <property type="molecule type" value="Genomic_DNA"/>
</dbReference>
<protein>
    <submittedName>
        <fullName evidence="1">Uncharacterized protein</fullName>
    </submittedName>
</protein>
<dbReference type="AlphaFoldDB" id="A0A7L5BDD7"/>
<dbReference type="KEGG" id="roy:G3A56_01595"/>
<proteinExistence type="predicted"/>
<evidence type="ECO:0000313" key="2">
    <source>
        <dbReference type="Proteomes" id="UP000464865"/>
    </source>
</evidence>
<dbReference type="Proteomes" id="UP000464865">
    <property type="component" value="Chromosome M15-11"/>
</dbReference>
<gene>
    <name evidence="1" type="ORF">G3A56_01595</name>
</gene>
<accession>A0A7L5BDD7</accession>
<reference evidence="1 2" key="1">
    <citation type="submission" date="2020-02" db="EMBL/GenBank/DDBJ databases">
        <title>Plant-Promoting Endophytic Bacterium Rhizobium oryzihabitans sp. nov., Isolated from the Root of Rice.</title>
        <authorList>
            <person name="zhao J."/>
            <person name="Zhang G."/>
        </authorList>
    </citation>
    <scope>NUCLEOTIDE SEQUENCE [LARGE SCALE GENOMIC DNA]</scope>
    <source>
        <strain evidence="1 2">M15</strain>
    </source>
</reference>
<dbReference type="RefSeq" id="WP_164056047.1">
    <property type="nucleotide sequence ID" value="NZ_CP048632.1"/>
</dbReference>